<reference evidence="4" key="1">
    <citation type="journal article" date="2023" name="Mol. Phylogenet. Evol.">
        <title>Genome-scale phylogeny and comparative genomics of the fungal order Sordariales.</title>
        <authorList>
            <person name="Hensen N."/>
            <person name="Bonometti L."/>
            <person name="Westerberg I."/>
            <person name="Brannstrom I.O."/>
            <person name="Guillou S."/>
            <person name="Cros-Aarteil S."/>
            <person name="Calhoun S."/>
            <person name="Haridas S."/>
            <person name="Kuo A."/>
            <person name="Mondo S."/>
            <person name="Pangilinan J."/>
            <person name="Riley R."/>
            <person name="LaButti K."/>
            <person name="Andreopoulos B."/>
            <person name="Lipzen A."/>
            <person name="Chen C."/>
            <person name="Yan M."/>
            <person name="Daum C."/>
            <person name="Ng V."/>
            <person name="Clum A."/>
            <person name="Steindorff A."/>
            <person name="Ohm R.A."/>
            <person name="Martin F."/>
            <person name="Silar P."/>
            <person name="Natvig D.O."/>
            <person name="Lalanne C."/>
            <person name="Gautier V."/>
            <person name="Ament-Velasquez S.L."/>
            <person name="Kruys A."/>
            <person name="Hutchinson M.I."/>
            <person name="Powell A.J."/>
            <person name="Barry K."/>
            <person name="Miller A.N."/>
            <person name="Grigoriev I.V."/>
            <person name="Debuchy R."/>
            <person name="Gladieux P."/>
            <person name="Hiltunen Thoren M."/>
            <person name="Johannesson H."/>
        </authorList>
    </citation>
    <scope>NUCLEOTIDE SEQUENCE</scope>
    <source>
        <strain evidence="4">PSN309</strain>
    </source>
</reference>
<accession>A0AAN7AJ40</accession>
<evidence type="ECO:0008006" key="6">
    <source>
        <dbReference type="Google" id="ProtNLM"/>
    </source>
</evidence>
<dbReference type="SUPFAM" id="SSF117281">
    <property type="entry name" value="Kelch motif"/>
    <property type="match status" value="1"/>
</dbReference>
<gene>
    <name evidence="4" type="ORF">QBC35DRAFT_383805</name>
</gene>
<evidence type="ECO:0000256" key="1">
    <source>
        <dbReference type="ARBA" id="ARBA00022441"/>
    </source>
</evidence>
<dbReference type="InterPro" id="IPR015915">
    <property type="entry name" value="Kelch-typ_b-propeller"/>
</dbReference>
<dbReference type="PANTHER" id="PTHR46228:SF2">
    <property type="entry name" value="KELCH REPEAT PROTEIN (AFU_ORTHOLOGUE AFUA_4G14350)"/>
    <property type="match status" value="1"/>
</dbReference>
<keyword evidence="5" id="KW-1185">Reference proteome</keyword>
<keyword evidence="3" id="KW-0732">Signal</keyword>
<dbReference type="Proteomes" id="UP001302126">
    <property type="component" value="Unassembled WGS sequence"/>
</dbReference>
<evidence type="ECO:0000256" key="3">
    <source>
        <dbReference type="SAM" id="SignalP"/>
    </source>
</evidence>
<evidence type="ECO:0000313" key="5">
    <source>
        <dbReference type="Proteomes" id="UP001302126"/>
    </source>
</evidence>
<sequence>MNLAGVAGLFLVKAAVVWALSDVPTNENFIARAQVTATVLGNFVYIDGGRVWQIDPDPVLNGFIFAMNSTISIDLTKTWTSRSVALRTIPKPPEIASRCKGHVWTDTGSNGSFYSWGGYWGVAARERVDETPRLYKFTADGNGGGNWSIVPSEEISPFGVLDTLHPAEAGAFATTSDGVGFVIGGKATPWTEKSRQRLEINGTRAHQMVPGMLSFDIKTKTFHNTSSSPALSGETNEHNAIISAVAHYVPGYGKNGVIVLLGGVASPVDKDVDAKFSEPIGFRNLTFFDPVTKESFWQMTSGEEPESPRTFFCAVGFDAGDGRYDILFFGGQNEERDLYYADAWVLSLPGFVWTRLENIPDEWAPGGRGMHSCVRVGKRQVLIIGGLFKSDRDPVPQGLLLFDHMSGGYGLRYEPNDEPYQSPSNVKAFYEKG</sequence>
<dbReference type="AlphaFoldDB" id="A0AAN7AJ40"/>
<evidence type="ECO:0000256" key="2">
    <source>
        <dbReference type="ARBA" id="ARBA00022737"/>
    </source>
</evidence>
<dbReference type="SUPFAM" id="SSF50965">
    <property type="entry name" value="Galactose oxidase, central domain"/>
    <property type="match status" value="1"/>
</dbReference>
<evidence type="ECO:0000313" key="4">
    <source>
        <dbReference type="EMBL" id="KAK4187882.1"/>
    </source>
</evidence>
<dbReference type="Gene3D" id="2.120.10.80">
    <property type="entry name" value="Kelch-type beta propeller"/>
    <property type="match status" value="2"/>
</dbReference>
<keyword evidence="2" id="KW-0677">Repeat</keyword>
<feature type="chain" id="PRO_5042872623" description="Kelch repeat-containing protein" evidence="3">
    <location>
        <begin position="20"/>
        <end position="433"/>
    </location>
</feature>
<reference evidence="4" key="2">
    <citation type="submission" date="2023-05" db="EMBL/GenBank/DDBJ databases">
        <authorList>
            <consortium name="Lawrence Berkeley National Laboratory"/>
            <person name="Steindorff A."/>
            <person name="Hensen N."/>
            <person name="Bonometti L."/>
            <person name="Westerberg I."/>
            <person name="Brannstrom I.O."/>
            <person name="Guillou S."/>
            <person name="Cros-Aarteil S."/>
            <person name="Calhoun S."/>
            <person name="Haridas S."/>
            <person name="Kuo A."/>
            <person name="Mondo S."/>
            <person name="Pangilinan J."/>
            <person name="Riley R."/>
            <person name="Labutti K."/>
            <person name="Andreopoulos B."/>
            <person name="Lipzen A."/>
            <person name="Chen C."/>
            <person name="Yanf M."/>
            <person name="Daum C."/>
            <person name="Ng V."/>
            <person name="Clum A."/>
            <person name="Ohm R."/>
            <person name="Martin F."/>
            <person name="Silar P."/>
            <person name="Natvig D."/>
            <person name="Lalanne C."/>
            <person name="Gautier V."/>
            <person name="Ament-Velasquez S.L."/>
            <person name="Kruys A."/>
            <person name="Hutchinson M.I."/>
            <person name="Powell A.J."/>
            <person name="Barry K."/>
            <person name="Miller A.N."/>
            <person name="Grigoriev I.V."/>
            <person name="Debuchy R."/>
            <person name="Gladieux P."/>
            <person name="Thoren M.H."/>
            <person name="Johannesson H."/>
        </authorList>
    </citation>
    <scope>NUCLEOTIDE SEQUENCE</scope>
    <source>
        <strain evidence="4">PSN309</strain>
    </source>
</reference>
<proteinExistence type="predicted"/>
<dbReference type="PANTHER" id="PTHR46228">
    <property type="entry name" value="KELCH DOMAIN-CONTAINING PROTEIN"/>
    <property type="match status" value="1"/>
</dbReference>
<keyword evidence="1" id="KW-0880">Kelch repeat</keyword>
<dbReference type="InterPro" id="IPR011043">
    <property type="entry name" value="Gal_Oxase/kelch_b-propeller"/>
</dbReference>
<feature type="signal peptide" evidence="3">
    <location>
        <begin position="1"/>
        <end position="19"/>
    </location>
</feature>
<protein>
    <recommendedName>
        <fullName evidence="6">Kelch repeat-containing protein</fullName>
    </recommendedName>
</protein>
<name>A0AAN7AJ40_9PEZI</name>
<comment type="caution">
    <text evidence="4">The sequence shown here is derived from an EMBL/GenBank/DDBJ whole genome shotgun (WGS) entry which is preliminary data.</text>
</comment>
<dbReference type="EMBL" id="MU864395">
    <property type="protein sequence ID" value="KAK4187882.1"/>
    <property type="molecule type" value="Genomic_DNA"/>
</dbReference>
<organism evidence="4 5">
    <name type="scientific">Podospora australis</name>
    <dbReference type="NCBI Taxonomy" id="1536484"/>
    <lineage>
        <taxon>Eukaryota</taxon>
        <taxon>Fungi</taxon>
        <taxon>Dikarya</taxon>
        <taxon>Ascomycota</taxon>
        <taxon>Pezizomycotina</taxon>
        <taxon>Sordariomycetes</taxon>
        <taxon>Sordariomycetidae</taxon>
        <taxon>Sordariales</taxon>
        <taxon>Podosporaceae</taxon>
        <taxon>Podospora</taxon>
    </lineage>
</organism>